<dbReference type="Gene3D" id="1.10.10.60">
    <property type="entry name" value="Homeodomain-like"/>
    <property type="match status" value="1"/>
</dbReference>
<gene>
    <name evidence="5" type="ORF">FYJ83_09470</name>
</gene>
<evidence type="ECO:0000259" key="4">
    <source>
        <dbReference type="PROSITE" id="PS01124"/>
    </source>
</evidence>
<keyword evidence="6" id="KW-1185">Reference proteome</keyword>
<dbReference type="RefSeq" id="WP_154440103.1">
    <property type="nucleotide sequence ID" value="NZ_JAHLPJ010000001.1"/>
</dbReference>
<organism evidence="5 6">
    <name type="scientific">Tissierella pigra</name>
    <dbReference type="NCBI Taxonomy" id="2607614"/>
    <lineage>
        <taxon>Bacteria</taxon>
        <taxon>Bacillati</taxon>
        <taxon>Bacillota</taxon>
        <taxon>Tissierellia</taxon>
        <taxon>Tissierellales</taxon>
        <taxon>Tissierellaceae</taxon>
        <taxon>Tissierella</taxon>
    </lineage>
</organism>
<name>A0A6N7XW72_9FIRM</name>
<dbReference type="InterPro" id="IPR053142">
    <property type="entry name" value="PchR_regulatory_protein"/>
</dbReference>
<protein>
    <submittedName>
        <fullName evidence="5">Helix-turn-helix transcriptional regulator</fullName>
    </submittedName>
</protein>
<dbReference type="SUPFAM" id="SSF46689">
    <property type="entry name" value="Homeodomain-like"/>
    <property type="match status" value="1"/>
</dbReference>
<evidence type="ECO:0000256" key="3">
    <source>
        <dbReference type="ARBA" id="ARBA00023163"/>
    </source>
</evidence>
<keyword evidence="1" id="KW-0805">Transcription regulation</keyword>
<dbReference type="Proteomes" id="UP000469523">
    <property type="component" value="Unassembled WGS sequence"/>
</dbReference>
<dbReference type="PANTHER" id="PTHR47893:SF1">
    <property type="entry name" value="REGULATORY PROTEIN PCHR"/>
    <property type="match status" value="1"/>
</dbReference>
<dbReference type="AlphaFoldDB" id="A0A6N7XW72"/>
<evidence type="ECO:0000256" key="1">
    <source>
        <dbReference type="ARBA" id="ARBA00023015"/>
    </source>
</evidence>
<evidence type="ECO:0000313" key="6">
    <source>
        <dbReference type="Proteomes" id="UP000469523"/>
    </source>
</evidence>
<dbReference type="PANTHER" id="PTHR47893">
    <property type="entry name" value="REGULATORY PROTEIN PCHR"/>
    <property type="match status" value="1"/>
</dbReference>
<comment type="caution">
    <text evidence="5">The sequence shown here is derived from an EMBL/GenBank/DDBJ whole genome shotgun (WGS) entry which is preliminary data.</text>
</comment>
<dbReference type="PROSITE" id="PS01124">
    <property type="entry name" value="HTH_ARAC_FAMILY_2"/>
    <property type="match status" value="1"/>
</dbReference>
<feature type="domain" description="HTH araC/xylS-type" evidence="4">
    <location>
        <begin position="221"/>
        <end position="319"/>
    </location>
</feature>
<keyword evidence="3" id="KW-0804">Transcription</keyword>
<dbReference type="InterPro" id="IPR018060">
    <property type="entry name" value="HTH_AraC"/>
</dbReference>
<accession>A0A6N7XW72</accession>
<dbReference type="Pfam" id="PF12833">
    <property type="entry name" value="HTH_18"/>
    <property type="match status" value="1"/>
</dbReference>
<evidence type="ECO:0000313" key="5">
    <source>
        <dbReference type="EMBL" id="MSU01693.1"/>
    </source>
</evidence>
<dbReference type="InterPro" id="IPR009057">
    <property type="entry name" value="Homeodomain-like_sf"/>
</dbReference>
<evidence type="ECO:0000256" key="2">
    <source>
        <dbReference type="ARBA" id="ARBA00023125"/>
    </source>
</evidence>
<proteinExistence type="predicted"/>
<dbReference type="SMART" id="SM00342">
    <property type="entry name" value="HTH_ARAC"/>
    <property type="match status" value="1"/>
</dbReference>
<dbReference type="EMBL" id="VUNQ01000018">
    <property type="protein sequence ID" value="MSU01693.1"/>
    <property type="molecule type" value="Genomic_DNA"/>
</dbReference>
<sequence>MNEYEKLSWGHMTNNYNFANSPYGKGRKYDFPPHWSNGWISEMNPSEGLFVASAWFTPDKKITHKINTDKACLWIFCVDCGEIIYTQQGKQARKLSPITHIIINPQKPFSFTFSKNEHYCFTSVLVYDEFIQSFIKSREDAPKIGVEDAKLWETQHLNTPNIMLILEQIRWAVRNSDISLLAYEGMVLHLLSSIARNFPEIPKRRSSRRNYVTWENEQKIYKVKELIDKDILNIPSINQLCKAAEMSESRLRESFKNIYGIPLYKYIRIEIMKRGMQLLSADHLSIRDISELCGYENASKFSAAFKAVHGITPSEFRKSFNL</sequence>
<dbReference type="GO" id="GO:0003700">
    <property type="term" value="F:DNA-binding transcription factor activity"/>
    <property type="evidence" value="ECO:0007669"/>
    <property type="project" value="InterPro"/>
</dbReference>
<keyword evidence="2" id="KW-0238">DNA-binding</keyword>
<dbReference type="PRINTS" id="PR00032">
    <property type="entry name" value="HTHARAC"/>
</dbReference>
<dbReference type="GO" id="GO:0043565">
    <property type="term" value="F:sequence-specific DNA binding"/>
    <property type="evidence" value="ECO:0007669"/>
    <property type="project" value="InterPro"/>
</dbReference>
<dbReference type="InterPro" id="IPR020449">
    <property type="entry name" value="Tscrpt_reg_AraC-type_HTH"/>
</dbReference>
<reference evidence="5 6" key="1">
    <citation type="submission" date="2019-09" db="EMBL/GenBank/DDBJ databases">
        <title>In-depth cultivation of the pig gut microbiome towards novel bacterial diversity and tailored functional studies.</title>
        <authorList>
            <person name="Wylensek D."/>
            <person name="Hitch T.C.A."/>
            <person name="Clavel T."/>
        </authorList>
    </citation>
    <scope>NUCLEOTIDE SEQUENCE [LARGE SCALE GENOMIC DNA]</scope>
    <source>
        <strain evidence="5 6">WCA3-693-APC-4?</strain>
    </source>
</reference>